<reference evidence="1 2" key="1">
    <citation type="journal article" date="2020" name="Nature">
        <title>Six reference-quality genomes reveal evolution of bat adaptations.</title>
        <authorList>
            <person name="Jebb D."/>
            <person name="Huang Z."/>
            <person name="Pippel M."/>
            <person name="Hughes G.M."/>
            <person name="Lavrichenko K."/>
            <person name="Devanna P."/>
            <person name="Winkler S."/>
            <person name="Jermiin L.S."/>
            <person name="Skirmuntt E.C."/>
            <person name="Katzourakis A."/>
            <person name="Burkitt-Gray L."/>
            <person name="Ray D.A."/>
            <person name="Sullivan K.A.M."/>
            <person name="Roscito J.G."/>
            <person name="Kirilenko B.M."/>
            <person name="Davalos L.M."/>
            <person name="Corthals A.P."/>
            <person name="Power M.L."/>
            <person name="Jones G."/>
            <person name="Ransome R.D."/>
            <person name="Dechmann D.K.N."/>
            <person name="Locatelli A.G."/>
            <person name="Puechmaille S.J."/>
            <person name="Fedrigo O."/>
            <person name="Jarvis E.D."/>
            <person name="Hiller M."/>
            <person name="Vernes S.C."/>
            <person name="Myers E.W."/>
            <person name="Teeling E.C."/>
        </authorList>
    </citation>
    <scope>NUCLEOTIDE SEQUENCE [LARGE SCALE GENOMIC DNA]</scope>
    <source>
        <strain evidence="1">MMolMol1</strain>
        <tissue evidence="1">Muscle</tissue>
    </source>
</reference>
<dbReference type="AlphaFoldDB" id="A0A7J8I9E9"/>
<evidence type="ECO:0000313" key="1">
    <source>
        <dbReference type="EMBL" id="KAF6480689.1"/>
    </source>
</evidence>
<accession>A0A7J8I9E9</accession>
<dbReference type="PANTHER" id="PTHR19446">
    <property type="entry name" value="REVERSE TRANSCRIPTASES"/>
    <property type="match status" value="1"/>
</dbReference>
<keyword evidence="2" id="KW-1185">Reference proteome</keyword>
<sequence>MLLNNDWVTKKINEEIKTSWNPSENEHKTTQNLWDAAKSVLRGKLIGLQDYLKKQEKILINYLISQLKELESKQTNKQKRLRASRRKEILKVRAEINDIEKKKIIQKINETNSSFFEKINKIDGPLARVTKKQRERTQINEIRNKSVEIITDTIEIQKIIKKYYEQLYINKLDNLDEMNKFLESHSIPKQNWKEI</sequence>
<comment type="caution">
    <text evidence="1">The sequence shown here is derived from an EMBL/GenBank/DDBJ whole genome shotgun (WGS) entry which is preliminary data.</text>
</comment>
<dbReference type="EMBL" id="JACASF010000004">
    <property type="protein sequence ID" value="KAF6480689.1"/>
    <property type="molecule type" value="Genomic_DNA"/>
</dbReference>
<gene>
    <name evidence="1" type="ORF">HJG59_010555</name>
</gene>
<protein>
    <submittedName>
        <fullName evidence="1">Uncharacterized protein</fullName>
    </submittedName>
</protein>
<proteinExistence type="predicted"/>
<name>A0A7J8I9E9_MOLMO</name>
<dbReference type="Proteomes" id="UP000550707">
    <property type="component" value="Unassembled WGS sequence"/>
</dbReference>
<evidence type="ECO:0000313" key="2">
    <source>
        <dbReference type="Proteomes" id="UP000550707"/>
    </source>
</evidence>
<dbReference type="InParanoid" id="A0A7J8I9E9"/>
<organism evidence="1 2">
    <name type="scientific">Molossus molossus</name>
    <name type="common">Pallas' mastiff bat</name>
    <name type="synonym">Vespertilio molossus</name>
    <dbReference type="NCBI Taxonomy" id="27622"/>
    <lineage>
        <taxon>Eukaryota</taxon>
        <taxon>Metazoa</taxon>
        <taxon>Chordata</taxon>
        <taxon>Craniata</taxon>
        <taxon>Vertebrata</taxon>
        <taxon>Euteleostomi</taxon>
        <taxon>Mammalia</taxon>
        <taxon>Eutheria</taxon>
        <taxon>Laurasiatheria</taxon>
        <taxon>Chiroptera</taxon>
        <taxon>Yangochiroptera</taxon>
        <taxon>Molossidae</taxon>
        <taxon>Molossus</taxon>
    </lineage>
</organism>